<dbReference type="PANTHER" id="PTHR43298:SF2">
    <property type="entry name" value="FMN_FAD EXPORTER YEEO-RELATED"/>
    <property type="match status" value="1"/>
</dbReference>
<name>A0A226C1I3_9FIRM</name>
<evidence type="ECO:0000256" key="4">
    <source>
        <dbReference type="ARBA" id="ARBA00022448"/>
    </source>
</evidence>
<keyword evidence="8" id="KW-1185">Reference proteome</keyword>
<evidence type="ECO:0000256" key="1">
    <source>
        <dbReference type="ARBA" id="ARBA00003408"/>
    </source>
</evidence>
<keyword evidence="6" id="KW-0472">Membrane</keyword>
<keyword evidence="4" id="KW-0813">Transport</keyword>
<dbReference type="AlphaFoldDB" id="A0A226C1I3"/>
<evidence type="ECO:0000313" key="7">
    <source>
        <dbReference type="EMBL" id="OWZ84892.1"/>
    </source>
</evidence>
<organism evidence="7 8">
    <name type="scientific">Natranaerobius trueperi</name>
    <dbReference type="NCBI Taxonomy" id="759412"/>
    <lineage>
        <taxon>Bacteria</taxon>
        <taxon>Bacillati</taxon>
        <taxon>Bacillota</taxon>
        <taxon>Clostridia</taxon>
        <taxon>Natranaerobiales</taxon>
        <taxon>Natranaerobiaceae</taxon>
        <taxon>Natranaerobius</taxon>
    </lineage>
</organism>
<dbReference type="InterPro" id="IPR002528">
    <property type="entry name" value="MATE_fam"/>
</dbReference>
<comment type="similarity">
    <text evidence="2">Belongs to the multi antimicrobial extrusion (MATE) (TC 2.A.66.1) family.</text>
</comment>
<feature type="transmembrane region" description="Helical" evidence="6">
    <location>
        <begin position="62"/>
        <end position="82"/>
    </location>
</feature>
<keyword evidence="6" id="KW-0812">Transmembrane</keyword>
<sequence>MFKQLSGEQRRELILNGNLYKAVTFLAWPVMIQSTMMILVGAVDMMMVGHLGSDAVGAVGMARQAIQIIGISIMAVGIGSTATIARYYGDKDIKGAINATGQALYFFVIFASANTLIGLLFSEGIMHLLGAEGDLLLLGSKYLTIFFAGLIFFLGNFTLRSIFQGTGDTKTPT</sequence>
<protein>
    <recommendedName>
        <fullName evidence="3">Probable multidrug resistance protein NorM</fullName>
    </recommendedName>
    <alternativeName>
        <fullName evidence="5">Multidrug-efflux transporter</fullName>
    </alternativeName>
</protein>
<evidence type="ECO:0000313" key="8">
    <source>
        <dbReference type="Proteomes" id="UP000214588"/>
    </source>
</evidence>
<gene>
    <name evidence="7" type="ORF">CDO51_00350</name>
</gene>
<evidence type="ECO:0000256" key="6">
    <source>
        <dbReference type="SAM" id="Phobius"/>
    </source>
</evidence>
<dbReference type="Pfam" id="PF01554">
    <property type="entry name" value="MatE"/>
    <property type="match status" value="1"/>
</dbReference>
<dbReference type="EMBL" id="NIQC01000001">
    <property type="protein sequence ID" value="OWZ84892.1"/>
    <property type="molecule type" value="Genomic_DNA"/>
</dbReference>
<dbReference type="GO" id="GO:0042910">
    <property type="term" value="F:xenobiotic transmembrane transporter activity"/>
    <property type="evidence" value="ECO:0007669"/>
    <property type="project" value="InterPro"/>
</dbReference>
<evidence type="ECO:0000256" key="3">
    <source>
        <dbReference type="ARBA" id="ARBA00020268"/>
    </source>
</evidence>
<feature type="transmembrane region" description="Helical" evidence="6">
    <location>
        <begin position="103"/>
        <end position="122"/>
    </location>
</feature>
<proteinExistence type="inferred from homology"/>
<dbReference type="PANTHER" id="PTHR43298">
    <property type="entry name" value="MULTIDRUG RESISTANCE PROTEIN NORM-RELATED"/>
    <property type="match status" value="1"/>
</dbReference>
<dbReference type="RefSeq" id="WP_089022316.1">
    <property type="nucleotide sequence ID" value="NZ_NIQC01000001.1"/>
</dbReference>
<comment type="function">
    <text evidence="1">Multidrug efflux pump.</text>
</comment>
<dbReference type="Proteomes" id="UP000214588">
    <property type="component" value="Unassembled WGS sequence"/>
</dbReference>
<dbReference type="GO" id="GO:0005886">
    <property type="term" value="C:plasma membrane"/>
    <property type="evidence" value="ECO:0007669"/>
    <property type="project" value="TreeGrafter"/>
</dbReference>
<feature type="transmembrane region" description="Helical" evidence="6">
    <location>
        <begin position="142"/>
        <end position="163"/>
    </location>
</feature>
<keyword evidence="6" id="KW-1133">Transmembrane helix</keyword>
<dbReference type="OrthoDB" id="62420at2"/>
<feature type="transmembrane region" description="Helical" evidence="6">
    <location>
        <begin position="20"/>
        <end position="42"/>
    </location>
</feature>
<evidence type="ECO:0000256" key="2">
    <source>
        <dbReference type="ARBA" id="ARBA00010199"/>
    </source>
</evidence>
<dbReference type="GO" id="GO:0015297">
    <property type="term" value="F:antiporter activity"/>
    <property type="evidence" value="ECO:0007669"/>
    <property type="project" value="InterPro"/>
</dbReference>
<reference evidence="7 8" key="1">
    <citation type="submission" date="2017-06" db="EMBL/GenBank/DDBJ databases">
        <title>Draft Genome Sequence of Natranaerobius trueperi halophilic, alkalithermophilic bacteria from soda lakes.</title>
        <authorList>
            <person name="Zhao B."/>
        </authorList>
    </citation>
    <scope>NUCLEOTIDE SEQUENCE [LARGE SCALE GENOMIC DNA]</scope>
    <source>
        <strain evidence="7 8">DSM 18760</strain>
    </source>
</reference>
<dbReference type="InterPro" id="IPR050222">
    <property type="entry name" value="MATE_MdtK"/>
</dbReference>
<accession>A0A226C1I3</accession>
<evidence type="ECO:0000256" key="5">
    <source>
        <dbReference type="ARBA" id="ARBA00031636"/>
    </source>
</evidence>
<comment type="caution">
    <text evidence="7">The sequence shown here is derived from an EMBL/GenBank/DDBJ whole genome shotgun (WGS) entry which is preliminary data.</text>
</comment>